<evidence type="ECO:0000313" key="3">
    <source>
        <dbReference type="WBParaSite" id="ACRNAN_scaffold19691.g18983.t1"/>
    </source>
</evidence>
<dbReference type="PANTHER" id="PTHR10857:SF106">
    <property type="entry name" value="C2 DOMAIN-CONTAINING PROTEIN"/>
    <property type="match status" value="1"/>
</dbReference>
<sequence>MSVVASCPSTKVELTLSAINLKDTNIFSKSDPCCVVFQYVQQAGCQGWKEIGRTETIMNCLKPEWNTKIYMEYYFEERQKLKFEM</sequence>
<keyword evidence="2" id="KW-1185">Reference proteome</keyword>
<dbReference type="AlphaFoldDB" id="A0A914D6B0"/>
<dbReference type="Pfam" id="PF00168">
    <property type="entry name" value="C2"/>
    <property type="match status" value="1"/>
</dbReference>
<proteinExistence type="predicted"/>
<dbReference type="GO" id="GO:0071277">
    <property type="term" value="P:cellular response to calcium ion"/>
    <property type="evidence" value="ECO:0007669"/>
    <property type="project" value="TreeGrafter"/>
</dbReference>
<protein>
    <submittedName>
        <fullName evidence="3">C2 domain-containing protein</fullName>
    </submittedName>
</protein>
<reference evidence="3" key="1">
    <citation type="submission" date="2022-11" db="UniProtKB">
        <authorList>
            <consortium name="WormBaseParasite"/>
        </authorList>
    </citation>
    <scope>IDENTIFICATION</scope>
</reference>
<dbReference type="CDD" id="cd04048">
    <property type="entry name" value="C2A_Copine"/>
    <property type="match status" value="1"/>
</dbReference>
<dbReference type="SUPFAM" id="SSF49562">
    <property type="entry name" value="C2 domain (Calcium/lipid-binding domain, CaLB)"/>
    <property type="match status" value="1"/>
</dbReference>
<accession>A0A914D6B0</accession>
<dbReference type="Gene3D" id="2.60.40.150">
    <property type="entry name" value="C2 domain"/>
    <property type="match status" value="1"/>
</dbReference>
<dbReference type="PROSITE" id="PS50004">
    <property type="entry name" value="C2"/>
    <property type="match status" value="1"/>
</dbReference>
<feature type="domain" description="C2" evidence="1">
    <location>
        <begin position="1"/>
        <end position="85"/>
    </location>
</feature>
<name>A0A914D6B0_9BILA</name>
<dbReference type="InterPro" id="IPR035892">
    <property type="entry name" value="C2_domain_sf"/>
</dbReference>
<dbReference type="GO" id="GO:0005544">
    <property type="term" value="F:calcium-dependent phospholipid binding"/>
    <property type="evidence" value="ECO:0007669"/>
    <property type="project" value="InterPro"/>
</dbReference>
<organism evidence="2 3">
    <name type="scientific">Acrobeloides nanus</name>
    <dbReference type="NCBI Taxonomy" id="290746"/>
    <lineage>
        <taxon>Eukaryota</taxon>
        <taxon>Metazoa</taxon>
        <taxon>Ecdysozoa</taxon>
        <taxon>Nematoda</taxon>
        <taxon>Chromadorea</taxon>
        <taxon>Rhabditida</taxon>
        <taxon>Tylenchina</taxon>
        <taxon>Cephalobomorpha</taxon>
        <taxon>Cephaloboidea</taxon>
        <taxon>Cephalobidae</taxon>
        <taxon>Acrobeloides</taxon>
    </lineage>
</organism>
<dbReference type="PANTHER" id="PTHR10857">
    <property type="entry name" value="COPINE"/>
    <property type="match status" value="1"/>
</dbReference>
<dbReference type="GO" id="GO:0005886">
    <property type="term" value="C:plasma membrane"/>
    <property type="evidence" value="ECO:0007669"/>
    <property type="project" value="TreeGrafter"/>
</dbReference>
<evidence type="ECO:0000313" key="2">
    <source>
        <dbReference type="Proteomes" id="UP000887540"/>
    </source>
</evidence>
<dbReference type="WBParaSite" id="ACRNAN_scaffold19691.g18983.t1">
    <property type="protein sequence ID" value="ACRNAN_scaffold19691.g18983.t1"/>
    <property type="gene ID" value="ACRNAN_scaffold19691.g18983"/>
</dbReference>
<dbReference type="Proteomes" id="UP000887540">
    <property type="component" value="Unplaced"/>
</dbReference>
<dbReference type="InterPro" id="IPR045052">
    <property type="entry name" value="Copine"/>
</dbReference>
<dbReference type="InterPro" id="IPR000008">
    <property type="entry name" value="C2_dom"/>
</dbReference>
<evidence type="ECO:0000259" key="1">
    <source>
        <dbReference type="PROSITE" id="PS50004"/>
    </source>
</evidence>